<evidence type="ECO:0000313" key="2">
    <source>
        <dbReference type="Proteomes" id="UP000281553"/>
    </source>
</evidence>
<organism evidence="1 2">
    <name type="scientific">Dibothriocephalus latus</name>
    <name type="common">Fish tapeworm</name>
    <name type="synonym">Diphyllobothrium latum</name>
    <dbReference type="NCBI Taxonomy" id="60516"/>
    <lineage>
        <taxon>Eukaryota</taxon>
        <taxon>Metazoa</taxon>
        <taxon>Spiralia</taxon>
        <taxon>Lophotrochozoa</taxon>
        <taxon>Platyhelminthes</taxon>
        <taxon>Cestoda</taxon>
        <taxon>Eucestoda</taxon>
        <taxon>Diphyllobothriidea</taxon>
        <taxon>Diphyllobothriidae</taxon>
        <taxon>Dibothriocephalus</taxon>
    </lineage>
</organism>
<dbReference type="AlphaFoldDB" id="A0A3P6RDX3"/>
<reference evidence="1 2" key="1">
    <citation type="submission" date="2018-11" db="EMBL/GenBank/DDBJ databases">
        <authorList>
            <consortium name="Pathogen Informatics"/>
        </authorList>
    </citation>
    <scope>NUCLEOTIDE SEQUENCE [LARGE SCALE GENOMIC DNA]</scope>
</reference>
<keyword evidence="2" id="KW-1185">Reference proteome</keyword>
<proteinExistence type="predicted"/>
<dbReference type="Proteomes" id="UP000281553">
    <property type="component" value="Unassembled WGS sequence"/>
</dbReference>
<name>A0A3P6RDX3_DIBLA</name>
<feature type="non-terminal residue" evidence="1">
    <location>
        <position position="181"/>
    </location>
</feature>
<evidence type="ECO:0000313" key="1">
    <source>
        <dbReference type="EMBL" id="VDK53020.1"/>
    </source>
</evidence>
<dbReference type="EMBL" id="UYRU01017682">
    <property type="protein sequence ID" value="VDK53020.1"/>
    <property type="molecule type" value="Genomic_DNA"/>
</dbReference>
<accession>A0A3P6RDX3</accession>
<protein>
    <submittedName>
        <fullName evidence="1">Uncharacterized protein</fullName>
    </submittedName>
</protein>
<gene>
    <name evidence="1" type="ORF">DILT_LOCUS1949</name>
</gene>
<sequence>MSVLVPFAKRHRLDSVPSSRDPVLLTAAMVPSALPGLRMAAQPVLTRKAELFPILIDSLALSLIESQLTASLMRMTSSYLPNRLNDSSRDWMVWLMASPTPVWSSTPPSKEKSACLRLCEVSIGGSVLRSMDTFKYLGVPFSYQGKVTVSYYSVLYNMLLWVTKTPLKPQQRLPLLKRHCV</sequence>